<gene>
    <name evidence="4" type="primary">fadR_2</name>
    <name evidence="4" type="ORF">NCTC11391_01996</name>
</gene>
<dbReference type="AlphaFoldDB" id="A0A380JFZ5"/>
<dbReference type="Proteomes" id="UP000254082">
    <property type="component" value="Unassembled WGS sequence"/>
</dbReference>
<organism evidence="4 5">
    <name type="scientific">Streptococcus downei MFe28</name>
    <dbReference type="NCBI Taxonomy" id="764290"/>
    <lineage>
        <taxon>Bacteria</taxon>
        <taxon>Bacillati</taxon>
        <taxon>Bacillota</taxon>
        <taxon>Bacilli</taxon>
        <taxon>Lactobacillales</taxon>
        <taxon>Streptococcaceae</taxon>
        <taxon>Streptococcus</taxon>
    </lineage>
</organism>
<dbReference type="GO" id="GO:0003677">
    <property type="term" value="F:DNA binding"/>
    <property type="evidence" value="ECO:0007669"/>
    <property type="project" value="UniProtKB-UniRule"/>
</dbReference>
<protein>
    <submittedName>
        <fullName evidence="4">Putative transcriptional regulator</fullName>
    </submittedName>
</protein>
<accession>A0A380JFZ5</accession>
<dbReference type="EMBL" id="UHFA01000002">
    <property type="protein sequence ID" value="SUN37231.1"/>
    <property type="molecule type" value="Genomic_DNA"/>
</dbReference>
<evidence type="ECO:0000313" key="4">
    <source>
        <dbReference type="EMBL" id="SUN37231.1"/>
    </source>
</evidence>
<dbReference type="Pfam" id="PF00440">
    <property type="entry name" value="TetR_N"/>
    <property type="match status" value="1"/>
</dbReference>
<dbReference type="PROSITE" id="PS50977">
    <property type="entry name" value="HTH_TETR_2"/>
    <property type="match status" value="1"/>
</dbReference>
<dbReference type="InterPro" id="IPR050624">
    <property type="entry name" value="HTH-type_Tx_Regulator"/>
</dbReference>
<dbReference type="InterPro" id="IPR009057">
    <property type="entry name" value="Homeodomain-like_sf"/>
</dbReference>
<dbReference type="RefSeq" id="WP_002996434.1">
    <property type="nucleotide sequence ID" value="NZ_UHFA01000002.1"/>
</dbReference>
<proteinExistence type="predicted"/>
<reference evidence="4 5" key="1">
    <citation type="submission" date="2018-06" db="EMBL/GenBank/DDBJ databases">
        <authorList>
            <consortium name="Pathogen Informatics"/>
            <person name="Doyle S."/>
        </authorList>
    </citation>
    <scope>NUCLEOTIDE SEQUENCE [LARGE SCALE GENOMIC DNA]</scope>
    <source>
        <strain evidence="5">NCTC 11391</strain>
    </source>
</reference>
<keyword evidence="5" id="KW-1185">Reference proteome</keyword>
<dbReference type="Gene3D" id="1.10.357.10">
    <property type="entry name" value="Tetracycline Repressor, domain 2"/>
    <property type="match status" value="1"/>
</dbReference>
<dbReference type="PRINTS" id="PR00455">
    <property type="entry name" value="HTHTETR"/>
</dbReference>
<dbReference type="PANTHER" id="PTHR43479">
    <property type="entry name" value="ACREF/ENVCD OPERON REPRESSOR-RELATED"/>
    <property type="match status" value="1"/>
</dbReference>
<dbReference type="InterPro" id="IPR001647">
    <property type="entry name" value="HTH_TetR"/>
</dbReference>
<dbReference type="PANTHER" id="PTHR43479:SF11">
    <property type="entry name" value="ACREF_ENVCD OPERON REPRESSOR-RELATED"/>
    <property type="match status" value="1"/>
</dbReference>
<evidence type="ECO:0000313" key="5">
    <source>
        <dbReference type="Proteomes" id="UP000254082"/>
    </source>
</evidence>
<evidence type="ECO:0000256" key="2">
    <source>
        <dbReference type="PROSITE-ProRule" id="PRU00335"/>
    </source>
</evidence>
<name>A0A380JFZ5_STRDO</name>
<dbReference type="SUPFAM" id="SSF46689">
    <property type="entry name" value="Homeodomain-like"/>
    <property type="match status" value="1"/>
</dbReference>
<evidence type="ECO:0000259" key="3">
    <source>
        <dbReference type="PROSITE" id="PS50977"/>
    </source>
</evidence>
<keyword evidence="1 2" id="KW-0238">DNA-binding</keyword>
<sequence length="189" mass="21881">MTIDKKQQLKAVAHEIFSQKGYKATGISEITKRAGVAAGTFYNYYAAKEDIFLDVYIDENNRVRQIIMDDINWQGELPEVVGQLFGKSRSLISTSKIMSEWYNPAVSDLLHSYYDSEKGRADNAFHQFLQTTFTKRMQEAGFTAEKIQEVFQVYQLFYYMDMHITEQDFPNISQTIESLATYFVKGLLK</sequence>
<feature type="domain" description="HTH tetR-type" evidence="3">
    <location>
        <begin position="3"/>
        <end position="63"/>
    </location>
</feature>
<evidence type="ECO:0000256" key="1">
    <source>
        <dbReference type="ARBA" id="ARBA00023125"/>
    </source>
</evidence>
<feature type="DNA-binding region" description="H-T-H motif" evidence="2">
    <location>
        <begin position="26"/>
        <end position="45"/>
    </location>
</feature>
<dbReference type="OrthoDB" id="9812993at2"/>